<evidence type="ECO:0000313" key="15">
    <source>
        <dbReference type="Ensembl" id="ENSPMEP00000009061.1"/>
    </source>
</evidence>
<dbReference type="FunFam" id="3.10.250.10:FF:000009">
    <property type="entry name" value="WC1"/>
    <property type="match status" value="2"/>
</dbReference>
<keyword evidence="10" id="KW-0325">Glycoprotein</keyword>
<feature type="disulfide bond" evidence="12">
    <location>
        <begin position="450"/>
        <end position="460"/>
    </location>
</feature>
<evidence type="ECO:0008006" key="17">
    <source>
        <dbReference type="Google" id="ProtNLM"/>
    </source>
</evidence>
<feature type="disulfide bond" evidence="12">
    <location>
        <begin position="550"/>
        <end position="560"/>
    </location>
</feature>
<dbReference type="PROSITE" id="PS50287">
    <property type="entry name" value="SRCR_2"/>
    <property type="match status" value="6"/>
</dbReference>
<dbReference type="SUPFAM" id="SSF56487">
    <property type="entry name" value="SRCR-like"/>
    <property type="match status" value="6"/>
</dbReference>
<comment type="subcellular location">
    <subcellularLocation>
        <location evidence="1">Membrane</location>
        <topology evidence="1">Single-pass membrane protein</topology>
    </subcellularLocation>
    <subcellularLocation>
        <location evidence="2">Secreted</location>
    </subcellularLocation>
</comment>
<evidence type="ECO:0000256" key="3">
    <source>
        <dbReference type="ARBA" id="ARBA00022525"/>
    </source>
</evidence>
<evidence type="ECO:0000256" key="4">
    <source>
        <dbReference type="ARBA" id="ARBA00022692"/>
    </source>
</evidence>
<dbReference type="PANTHER" id="PTHR19331">
    <property type="entry name" value="SCAVENGER RECEPTOR DOMAIN-CONTAINING"/>
    <property type="match status" value="1"/>
</dbReference>
<dbReference type="PROSITE" id="PS50835">
    <property type="entry name" value="IG_LIKE"/>
    <property type="match status" value="1"/>
</dbReference>
<keyword evidence="16" id="KW-1185">Reference proteome</keyword>
<organism evidence="15 16">
    <name type="scientific">Poecilia mexicana</name>
    <dbReference type="NCBI Taxonomy" id="48701"/>
    <lineage>
        <taxon>Eukaryota</taxon>
        <taxon>Metazoa</taxon>
        <taxon>Chordata</taxon>
        <taxon>Craniata</taxon>
        <taxon>Vertebrata</taxon>
        <taxon>Euteleostomi</taxon>
        <taxon>Actinopterygii</taxon>
        <taxon>Neopterygii</taxon>
        <taxon>Teleostei</taxon>
        <taxon>Neoteleostei</taxon>
        <taxon>Acanthomorphata</taxon>
        <taxon>Ovalentaria</taxon>
        <taxon>Atherinomorphae</taxon>
        <taxon>Cyprinodontiformes</taxon>
        <taxon>Poeciliidae</taxon>
        <taxon>Poeciliinae</taxon>
        <taxon>Poecilia</taxon>
    </lineage>
</organism>
<feature type="domain" description="SRCR" evidence="13">
    <location>
        <begin position="186"/>
        <end position="286"/>
    </location>
</feature>
<feature type="disulfide bond" evidence="12">
    <location>
        <begin position="224"/>
        <end position="285"/>
    </location>
</feature>
<feature type="domain" description="SRCR" evidence="13">
    <location>
        <begin position="283"/>
        <end position="384"/>
    </location>
</feature>
<feature type="disulfide bond" evidence="12">
    <location>
        <begin position="79"/>
        <end position="89"/>
    </location>
</feature>
<evidence type="ECO:0000256" key="5">
    <source>
        <dbReference type="ARBA" id="ARBA00022729"/>
    </source>
</evidence>
<keyword evidence="5" id="KW-0732">Signal</keyword>
<dbReference type="Pfam" id="PF00530">
    <property type="entry name" value="SRCR"/>
    <property type="match status" value="6"/>
</dbReference>
<feature type="disulfide bond" evidence="12">
    <location>
        <begin position="353"/>
        <end position="363"/>
    </location>
</feature>
<dbReference type="PANTHER" id="PTHR19331:SF22">
    <property type="entry name" value="DELETED IN MALIGNANT BRAIN TUMORS 1 PROTEIN"/>
    <property type="match status" value="1"/>
</dbReference>
<dbReference type="InterPro" id="IPR013783">
    <property type="entry name" value="Ig-like_fold"/>
</dbReference>
<evidence type="ECO:0000256" key="10">
    <source>
        <dbReference type="ARBA" id="ARBA00023180"/>
    </source>
</evidence>
<dbReference type="STRING" id="48701.ENSPMEP00000009061"/>
<dbReference type="InterPro" id="IPR001190">
    <property type="entry name" value="SRCR"/>
</dbReference>
<dbReference type="FunFam" id="3.10.250.10:FF:000016">
    <property type="entry name" value="Scavenger receptor cysteine-rich protein type 12"/>
    <property type="match status" value="1"/>
</dbReference>
<dbReference type="Ensembl" id="ENSPMET00000001422.1">
    <property type="protein sequence ID" value="ENSPMEP00000009061.1"/>
    <property type="gene ID" value="ENSPMEG00000010889.1"/>
</dbReference>
<comment type="caution">
    <text evidence="12">Lacks conserved residue(s) required for the propagation of feature annotation.</text>
</comment>
<reference evidence="15" key="1">
    <citation type="submission" date="2025-08" db="UniProtKB">
        <authorList>
            <consortium name="Ensembl"/>
        </authorList>
    </citation>
    <scope>IDENTIFICATION</scope>
</reference>
<feature type="disulfide bond" evidence="12">
    <location>
        <begin position="519"/>
        <end position="580"/>
    </location>
</feature>
<evidence type="ECO:0000256" key="12">
    <source>
        <dbReference type="PROSITE-ProRule" id="PRU00196"/>
    </source>
</evidence>
<feature type="disulfide bond" evidence="12">
    <location>
        <begin position="309"/>
        <end position="373"/>
    </location>
</feature>
<dbReference type="Proteomes" id="UP000261480">
    <property type="component" value="Unplaced"/>
</dbReference>
<evidence type="ECO:0000256" key="2">
    <source>
        <dbReference type="ARBA" id="ARBA00004613"/>
    </source>
</evidence>
<evidence type="ECO:0000256" key="9">
    <source>
        <dbReference type="ARBA" id="ARBA00023157"/>
    </source>
</evidence>
<evidence type="ECO:0000256" key="11">
    <source>
        <dbReference type="ARBA" id="ARBA00023319"/>
    </source>
</evidence>
<keyword evidence="7" id="KW-1133">Transmembrane helix</keyword>
<dbReference type="SMART" id="SM00202">
    <property type="entry name" value="SR"/>
    <property type="match status" value="6"/>
</dbReference>
<feature type="disulfide bond" evidence="12">
    <location>
        <begin position="743"/>
        <end position="753"/>
    </location>
</feature>
<dbReference type="InterPro" id="IPR036772">
    <property type="entry name" value="SRCR-like_dom_sf"/>
</dbReference>
<keyword evidence="4" id="KW-0812">Transmembrane</keyword>
<dbReference type="PRINTS" id="PR00258">
    <property type="entry name" value="SPERACTRCPTR"/>
</dbReference>
<keyword evidence="9 12" id="KW-1015">Disulfide bond</keyword>
<feature type="disulfide bond" evidence="12">
    <location>
        <begin position="322"/>
        <end position="383"/>
    </location>
</feature>
<dbReference type="AlphaFoldDB" id="A0A3B3X1Z3"/>
<proteinExistence type="predicted"/>
<dbReference type="FunFam" id="3.10.250.10:FF:000006">
    <property type="entry name" value="neurotrypsin isoform X2"/>
    <property type="match status" value="3"/>
</dbReference>
<sequence>SHSNFAHVKLGKILTFFGSARCSGRVEIYNSGSWGTVCNDNWDINDARVVCRQLACGTAVSLRQFAEGTGQIWLDEVACTGNETYLTECSHSGFGVHNCAHSQDAGVICSGNVSFVQKALVKTYRITFTDEGDYQCQFKVKISNEDFSSNFSSDVPLFVTGVFLFLFCRLIELTIPLRFFFLANLIRLSGSNEPCSGRVEIYHNGVWGTVCDDGWDLNDAAVACRQLDCGPALGAPRSAHFGQGTGQIWLDDLVCSGSESSLAVCGHRGFGTHDCVHGEDAGVICSTGSDGYCSGRVEIYHNGAWGTVCDDRWDRSEAQVVCRQLGCGEQSDIPPPGYFGPGTGPIWMDDVSCSGSETSLSTCSHRGFGTHNCEHYEDVGVICSYHKILPYGSCNGNVQIYHDGAWRLIDNNNFNMDAANVACRQLGCGPASSIYSYNPNSNISLYKMTCSGSESSLAECRSGSVVTSSGRYSGVRCAGHPVRLIGPSRCSGRVEIYYSDAWGTVCDNGWDMNDAQVVCRQLGCGTAVAAPRAAYFGKGMDKIWVDNVSCTGRKTYLTECPFSGFQAYSRSHSQDAGVICSGKDIFWLKLLYILSNSTAAVCPWLAVCPWPAVCPLFWLSPTDGPPVNWIICRLPTCRPVCWLHARRPGRLIAHFPSICCFQLLNIPHNYVLCCLAAIRLVGPNRCSGRAEIYNNGSWGTVCNVSKDLNDGRVLCRQLGCGTALGLLHFGEGAGEIWLDDVTCTGSERHFSECLQTGSVRQDCAHSEDLGVICSGNNSCATHFSPGLIKPTITNPQSDISFGQNLRITCLVPDGQVGGTFIFNRTSDGFGQTVESNSNSGTFYIPQIGFEHEGNYQCQFHTRVTNENFSTDLSDSVQLYSKGIYIFYYKSLLKLIGLFRW</sequence>
<accession>A0A3B3X1Z3</accession>
<dbReference type="Gene3D" id="3.10.250.10">
    <property type="entry name" value="SRCR-like domain"/>
    <property type="match status" value="6"/>
</dbReference>
<keyword evidence="3" id="KW-0964">Secreted</keyword>
<dbReference type="InterPro" id="IPR013151">
    <property type="entry name" value="Immunoglobulin_dom"/>
</dbReference>
<dbReference type="SUPFAM" id="SSF48726">
    <property type="entry name" value="Immunoglobulin"/>
    <property type="match status" value="1"/>
</dbReference>
<evidence type="ECO:0000256" key="1">
    <source>
        <dbReference type="ARBA" id="ARBA00004167"/>
    </source>
</evidence>
<keyword evidence="6" id="KW-0677">Repeat</keyword>
<dbReference type="InterPro" id="IPR007110">
    <property type="entry name" value="Ig-like_dom"/>
</dbReference>
<evidence type="ECO:0000259" key="14">
    <source>
        <dbReference type="PROSITE" id="PS50835"/>
    </source>
</evidence>
<evidence type="ECO:0000256" key="7">
    <source>
        <dbReference type="ARBA" id="ARBA00022989"/>
    </source>
</evidence>
<dbReference type="Gene3D" id="2.60.40.10">
    <property type="entry name" value="Immunoglobulins"/>
    <property type="match status" value="1"/>
</dbReference>
<keyword evidence="8" id="KW-0472">Membrane</keyword>
<feature type="domain" description="SRCR" evidence="13">
    <location>
        <begin position="482"/>
        <end position="581"/>
    </location>
</feature>
<evidence type="ECO:0000256" key="8">
    <source>
        <dbReference type="ARBA" id="ARBA00023136"/>
    </source>
</evidence>
<evidence type="ECO:0000259" key="13">
    <source>
        <dbReference type="PROSITE" id="PS50287"/>
    </source>
</evidence>
<name>A0A3B3X1Z3_9TELE</name>
<feature type="disulfide bond" evidence="12">
    <location>
        <begin position="211"/>
        <end position="275"/>
    </location>
</feature>
<evidence type="ECO:0000256" key="6">
    <source>
        <dbReference type="ARBA" id="ARBA00022737"/>
    </source>
</evidence>
<keyword evidence="11" id="KW-0393">Immunoglobulin domain</keyword>
<protein>
    <recommendedName>
        <fullName evidence="17">Deleted in malignant brain tumors 1 protein</fullName>
    </recommendedName>
</protein>
<dbReference type="PROSITE" id="PS00420">
    <property type="entry name" value="SRCR_1"/>
    <property type="match status" value="1"/>
</dbReference>
<evidence type="ECO:0000313" key="16">
    <source>
        <dbReference type="Proteomes" id="UP000261480"/>
    </source>
</evidence>
<dbReference type="InterPro" id="IPR036179">
    <property type="entry name" value="Ig-like_dom_sf"/>
</dbReference>
<reference evidence="15" key="2">
    <citation type="submission" date="2025-09" db="UniProtKB">
        <authorList>
            <consortium name="Ensembl"/>
        </authorList>
    </citation>
    <scope>IDENTIFICATION</scope>
</reference>
<dbReference type="Pfam" id="PF00047">
    <property type="entry name" value="ig"/>
    <property type="match status" value="1"/>
</dbReference>
<dbReference type="GO" id="GO:0016020">
    <property type="term" value="C:membrane"/>
    <property type="evidence" value="ECO:0007669"/>
    <property type="project" value="UniProtKB-SubCell"/>
</dbReference>
<feature type="domain" description="Ig-like" evidence="14">
    <location>
        <begin position="790"/>
        <end position="873"/>
    </location>
</feature>
<feature type="domain" description="SRCR" evidence="13">
    <location>
        <begin position="678"/>
        <end position="774"/>
    </location>
</feature>
<feature type="domain" description="SRCR" evidence="13">
    <location>
        <begin position="379"/>
        <end position="478"/>
    </location>
</feature>
<feature type="disulfide bond" evidence="12">
    <location>
        <begin position="255"/>
        <end position="265"/>
    </location>
</feature>
<feature type="domain" description="SRCR" evidence="13">
    <location>
        <begin position="13"/>
        <end position="110"/>
    </location>
</feature>